<dbReference type="EMBL" id="KV448230">
    <property type="protein sequence ID" value="OAX39921.1"/>
    <property type="molecule type" value="Genomic_DNA"/>
</dbReference>
<feature type="signal peptide" evidence="1">
    <location>
        <begin position="1"/>
        <end position="23"/>
    </location>
</feature>
<organism evidence="2 3">
    <name type="scientific">Rhizopogon vinicolor AM-OR11-026</name>
    <dbReference type="NCBI Taxonomy" id="1314800"/>
    <lineage>
        <taxon>Eukaryota</taxon>
        <taxon>Fungi</taxon>
        <taxon>Dikarya</taxon>
        <taxon>Basidiomycota</taxon>
        <taxon>Agaricomycotina</taxon>
        <taxon>Agaricomycetes</taxon>
        <taxon>Agaricomycetidae</taxon>
        <taxon>Boletales</taxon>
        <taxon>Suillineae</taxon>
        <taxon>Rhizopogonaceae</taxon>
        <taxon>Rhizopogon</taxon>
    </lineage>
</organism>
<name>A0A1B7N531_9AGAM</name>
<dbReference type="InParanoid" id="A0A1B7N531"/>
<feature type="chain" id="PRO_5008597809" evidence="1">
    <location>
        <begin position="24"/>
        <end position="49"/>
    </location>
</feature>
<sequence>MRFSFLLIIAALTASMSVSACSAVDENCAEDSDCCSGLYCDVILYHCLG</sequence>
<proteinExistence type="predicted"/>
<evidence type="ECO:0000313" key="2">
    <source>
        <dbReference type="EMBL" id="OAX39921.1"/>
    </source>
</evidence>
<dbReference type="OrthoDB" id="2691900at2759"/>
<dbReference type="Proteomes" id="UP000092154">
    <property type="component" value="Unassembled WGS sequence"/>
</dbReference>
<accession>A0A1B7N531</accession>
<reference evidence="2 3" key="1">
    <citation type="submission" date="2016-06" db="EMBL/GenBank/DDBJ databases">
        <title>Comparative genomics of the ectomycorrhizal sister species Rhizopogon vinicolor and Rhizopogon vesiculosus (Basidiomycota: Boletales) reveals a divergence of the mating type B locus.</title>
        <authorList>
            <consortium name="DOE Joint Genome Institute"/>
            <person name="Mujic A.B."/>
            <person name="Kuo A."/>
            <person name="Tritt A."/>
            <person name="Lipzen A."/>
            <person name="Chen C."/>
            <person name="Johnson J."/>
            <person name="Sharma A."/>
            <person name="Barry K."/>
            <person name="Grigoriev I.V."/>
            <person name="Spatafora J.W."/>
        </authorList>
    </citation>
    <scope>NUCLEOTIDE SEQUENCE [LARGE SCALE GENOMIC DNA]</scope>
    <source>
        <strain evidence="2 3">AM-OR11-026</strain>
    </source>
</reference>
<dbReference type="AlphaFoldDB" id="A0A1B7N531"/>
<keyword evidence="1" id="KW-0732">Signal</keyword>
<dbReference type="PROSITE" id="PS51257">
    <property type="entry name" value="PROKAR_LIPOPROTEIN"/>
    <property type="match status" value="1"/>
</dbReference>
<evidence type="ECO:0000256" key="1">
    <source>
        <dbReference type="SAM" id="SignalP"/>
    </source>
</evidence>
<keyword evidence="3" id="KW-1185">Reference proteome</keyword>
<gene>
    <name evidence="2" type="ORF">K503DRAFT_769051</name>
</gene>
<evidence type="ECO:0000313" key="3">
    <source>
        <dbReference type="Proteomes" id="UP000092154"/>
    </source>
</evidence>
<protein>
    <submittedName>
        <fullName evidence="2">Uncharacterized protein</fullName>
    </submittedName>
</protein>